<dbReference type="FunFam" id="3.30.1370.10:FF:000051">
    <property type="entry name" value="Putative kh domain-containing protein"/>
    <property type="match status" value="1"/>
</dbReference>
<dbReference type="Pfam" id="PF23469">
    <property type="entry name" value="KH_12"/>
    <property type="match status" value="1"/>
</dbReference>
<reference evidence="4" key="1">
    <citation type="submission" date="2021-07" db="EMBL/GenBank/DDBJ databases">
        <authorList>
            <person name="Branca A.L. A."/>
        </authorList>
    </citation>
    <scope>NUCLEOTIDE SEQUENCE</scope>
</reference>
<dbReference type="AlphaFoldDB" id="A0A9W4J8A5"/>
<accession>A0A9W4J8A5</accession>
<proteinExistence type="predicted"/>
<evidence type="ECO:0000256" key="2">
    <source>
        <dbReference type="SAM" id="MobiDB-lite"/>
    </source>
</evidence>
<feature type="compositionally biased region" description="Polar residues" evidence="2">
    <location>
        <begin position="361"/>
        <end position="370"/>
    </location>
</feature>
<gene>
    <name evidence="4" type="ORF">PSALAMII_LOCUS6304</name>
</gene>
<keyword evidence="1" id="KW-0694">RNA-binding</keyword>
<dbReference type="SMART" id="SM00322">
    <property type="entry name" value="KH"/>
    <property type="match status" value="1"/>
</dbReference>
<name>A0A9W4J8A5_9EURO</name>
<feature type="region of interest" description="Disordered" evidence="2">
    <location>
        <begin position="89"/>
        <end position="110"/>
    </location>
</feature>
<feature type="compositionally biased region" description="Pro residues" evidence="2">
    <location>
        <begin position="446"/>
        <end position="460"/>
    </location>
</feature>
<feature type="compositionally biased region" description="Low complexity" evidence="2">
    <location>
        <begin position="428"/>
        <end position="445"/>
    </location>
</feature>
<feature type="region of interest" description="Disordered" evidence="2">
    <location>
        <begin position="428"/>
        <end position="478"/>
    </location>
</feature>
<dbReference type="PROSITE" id="PS50084">
    <property type="entry name" value="KH_TYPE_1"/>
    <property type="match status" value="1"/>
</dbReference>
<evidence type="ECO:0000256" key="1">
    <source>
        <dbReference type="PROSITE-ProRule" id="PRU00117"/>
    </source>
</evidence>
<evidence type="ECO:0000259" key="3">
    <source>
        <dbReference type="SMART" id="SM00322"/>
    </source>
</evidence>
<dbReference type="CDD" id="cd22385">
    <property type="entry name" value="KH-I_KHDC4_rpt1"/>
    <property type="match status" value="1"/>
</dbReference>
<dbReference type="InterPro" id="IPR047890">
    <property type="entry name" value="KHDC4_KH-I_first"/>
</dbReference>
<dbReference type="Pfam" id="PF22675">
    <property type="entry name" value="KH-I_KHDC4-BBP"/>
    <property type="match status" value="1"/>
</dbReference>
<dbReference type="InterPro" id="IPR056149">
    <property type="entry name" value="PRP5/DDX46/KHDC4_KH"/>
</dbReference>
<organism evidence="4 5">
    <name type="scientific">Penicillium salamii</name>
    <dbReference type="NCBI Taxonomy" id="1612424"/>
    <lineage>
        <taxon>Eukaryota</taxon>
        <taxon>Fungi</taxon>
        <taxon>Dikarya</taxon>
        <taxon>Ascomycota</taxon>
        <taxon>Pezizomycotina</taxon>
        <taxon>Eurotiomycetes</taxon>
        <taxon>Eurotiomycetidae</taxon>
        <taxon>Eurotiales</taxon>
        <taxon>Aspergillaceae</taxon>
        <taxon>Penicillium</taxon>
    </lineage>
</organism>
<feature type="compositionally biased region" description="Low complexity" evidence="2">
    <location>
        <begin position="63"/>
        <end position="74"/>
    </location>
</feature>
<dbReference type="InterPro" id="IPR055256">
    <property type="entry name" value="KH_1_KHDC4/BBP-like"/>
</dbReference>
<dbReference type="EMBL" id="CAJVPA010000189">
    <property type="protein sequence ID" value="CAG8383632.1"/>
    <property type="molecule type" value="Genomic_DNA"/>
</dbReference>
<dbReference type="Gene3D" id="3.30.1370.10">
    <property type="entry name" value="K Homology domain, type 1"/>
    <property type="match status" value="2"/>
</dbReference>
<evidence type="ECO:0000313" key="4">
    <source>
        <dbReference type="EMBL" id="CAG8383632.1"/>
    </source>
</evidence>
<feature type="region of interest" description="Disordered" evidence="2">
    <location>
        <begin position="1"/>
        <end position="74"/>
    </location>
</feature>
<dbReference type="InterPro" id="IPR004087">
    <property type="entry name" value="KH_dom"/>
</dbReference>
<dbReference type="InterPro" id="IPR047889">
    <property type="entry name" value="KHDC4_KH-I_second"/>
</dbReference>
<sequence>MADDEPRAKRSRFDQTDAEPQRPRSDRRSRSPSNRQSESARTRSPMSRPLSRGPDAEAPPKPAVSDPAAAAAAAAAKINAQLQAKKGIQHVDVPPIRSTDGNVEGAPSTAEGSAKLNAEVYVADGDYIKDIEINDLRNRYTLTKGSTQKMDETGADVTTRGNYYPDKNMATAASPPLYLHVTSTNKDGLEKAVEMINGLIQKELPVLVDERRFRNNKREPEQQVERDEYGRRKWPDERIAIDLEPVPGFNLRAQVVGQGGAYVKHIQQQTRCRVQIKGRGSGFIESSTNRESDEPMYLHVAGPDANDVQQAKELCEDLLNNVKEQYQKFKENPPHHHYGGYGNRGGDRGDRYQGSGYGGYNNRQQQHQNNGSSASPSGQASPGAAGAQAANDYSAQYAQYYGTADPYAAYGGYQNYVAYYQYYYAAQQQQQAEGTAAPAAPASEAAPPPPGSGSPPPPPGGGSYGAVRPPGDHPTTSD</sequence>
<dbReference type="OrthoDB" id="397265at2759"/>
<feature type="domain" description="K Homology" evidence="3">
    <location>
        <begin position="235"/>
        <end position="320"/>
    </location>
</feature>
<dbReference type="GO" id="GO:0005634">
    <property type="term" value="C:nucleus"/>
    <property type="evidence" value="ECO:0007669"/>
    <property type="project" value="InterPro"/>
</dbReference>
<dbReference type="SUPFAM" id="SSF54791">
    <property type="entry name" value="Eukaryotic type KH-domain (KH-domain type I)"/>
    <property type="match status" value="2"/>
</dbReference>
<comment type="caution">
    <text evidence="4">The sequence shown here is derived from an EMBL/GenBank/DDBJ whole genome shotgun (WGS) entry which is preliminary data.</text>
</comment>
<dbReference type="FunFam" id="3.30.1370.10:FF:000037">
    <property type="entry name" value="KH domain protein"/>
    <property type="match status" value="1"/>
</dbReference>
<protein>
    <recommendedName>
        <fullName evidence="3">K Homology domain-containing protein</fullName>
    </recommendedName>
</protein>
<dbReference type="PANTHER" id="PTHR15744:SF0">
    <property type="entry name" value="KH HOMOLOGY DOMAIN-CONTAINING PROTEIN 4"/>
    <property type="match status" value="1"/>
</dbReference>
<feature type="compositionally biased region" description="Low complexity" evidence="2">
    <location>
        <begin position="371"/>
        <end position="386"/>
    </location>
</feature>
<evidence type="ECO:0000313" key="5">
    <source>
        <dbReference type="Proteomes" id="UP001152646"/>
    </source>
</evidence>
<dbReference type="GO" id="GO:0003723">
    <property type="term" value="F:RNA binding"/>
    <property type="evidence" value="ECO:0007669"/>
    <property type="project" value="UniProtKB-UniRule"/>
</dbReference>
<dbReference type="CDD" id="cd22386">
    <property type="entry name" value="KH-I_KHDC4_rpt2"/>
    <property type="match status" value="1"/>
</dbReference>
<feature type="compositionally biased region" description="Basic and acidic residues" evidence="2">
    <location>
        <begin position="1"/>
        <end position="29"/>
    </location>
</feature>
<dbReference type="InterPro" id="IPR036612">
    <property type="entry name" value="KH_dom_type_1_sf"/>
</dbReference>
<dbReference type="PANTHER" id="PTHR15744">
    <property type="entry name" value="BLOM7"/>
    <property type="match status" value="1"/>
</dbReference>
<dbReference type="Proteomes" id="UP001152646">
    <property type="component" value="Unassembled WGS sequence"/>
</dbReference>
<feature type="region of interest" description="Disordered" evidence="2">
    <location>
        <begin position="329"/>
        <end position="386"/>
    </location>
</feature>
<dbReference type="InterPro" id="IPR031121">
    <property type="entry name" value="RIK/BLOM7"/>
</dbReference>